<dbReference type="PANTHER" id="PTHR24343">
    <property type="entry name" value="SERINE/THREONINE KINASE"/>
    <property type="match status" value="1"/>
</dbReference>
<dbReference type="EC" id="2.7.11.1" evidence="1"/>
<evidence type="ECO:0000256" key="7">
    <source>
        <dbReference type="ARBA" id="ARBA00047899"/>
    </source>
</evidence>
<dbReference type="GO" id="GO:0030003">
    <property type="term" value="P:intracellular monoatomic cation homeostasis"/>
    <property type="evidence" value="ECO:0007669"/>
    <property type="project" value="TreeGrafter"/>
</dbReference>
<evidence type="ECO:0000256" key="1">
    <source>
        <dbReference type="ARBA" id="ARBA00012513"/>
    </source>
</evidence>
<evidence type="ECO:0000256" key="5">
    <source>
        <dbReference type="ARBA" id="ARBA00022777"/>
    </source>
</evidence>
<evidence type="ECO:0000256" key="2">
    <source>
        <dbReference type="ARBA" id="ARBA00022527"/>
    </source>
</evidence>
<comment type="catalytic activity">
    <reaction evidence="7">
        <text>L-threonyl-[protein] + ATP = O-phospho-L-threonyl-[protein] + ADP + H(+)</text>
        <dbReference type="Rhea" id="RHEA:46608"/>
        <dbReference type="Rhea" id="RHEA-COMP:11060"/>
        <dbReference type="Rhea" id="RHEA-COMP:11605"/>
        <dbReference type="ChEBI" id="CHEBI:15378"/>
        <dbReference type="ChEBI" id="CHEBI:30013"/>
        <dbReference type="ChEBI" id="CHEBI:30616"/>
        <dbReference type="ChEBI" id="CHEBI:61977"/>
        <dbReference type="ChEBI" id="CHEBI:456216"/>
        <dbReference type="EC" id="2.7.11.1"/>
    </reaction>
</comment>
<dbReference type="Proteomes" id="UP000192596">
    <property type="component" value="Unassembled WGS sequence"/>
</dbReference>
<comment type="caution">
    <text evidence="11">The sequence shown here is derived from an EMBL/GenBank/DDBJ whole genome shotgun (WGS) entry which is preliminary data.</text>
</comment>
<dbReference type="OrthoDB" id="4062651at2759"/>
<reference evidence="12" key="1">
    <citation type="submission" date="2017-03" db="EMBL/GenBank/DDBJ databases">
        <title>Genomes of endolithic fungi from Antarctica.</title>
        <authorList>
            <person name="Coleine C."/>
            <person name="Masonjones S."/>
            <person name="Stajich J.E."/>
        </authorList>
    </citation>
    <scope>NUCLEOTIDE SEQUENCE [LARGE SCALE GENOMIC DNA]</scope>
    <source>
        <strain evidence="12">CCFEE 5527</strain>
    </source>
</reference>
<dbReference type="Pfam" id="PF00069">
    <property type="entry name" value="Pkinase"/>
    <property type="match status" value="1"/>
</dbReference>
<evidence type="ECO:0000256" key="4">
    <source>
        <dbReference type="ARBA" id="ARBA00022741"/>
    </source>
</evidence>
<dbReference type="GO" id="GO:0004674">
    <property type="term" value="F:protein serine/threonine kinase activity"/>
    <property type="evidence" value="ECO:0007669"/>
    <property type="project" value="UniProtKB-KW"/>
</dbReference>
<dbReference type="SMART" id="SM00220">
    <property type="entry name" value="S_TKc"/>
    <property type="match status" value="1"/>
</dbReference>
<dbReference type="PROSITE" id="PS50011">
    <property type="entry name" value="PROTEIN_KINASE_DOM"/>
    <property type="match status" value="1"/>
</dbReference>
<dbReference type="Gene3D" id="3.30.200.20">
    <property type="entry name" value="Phosphorylase Kinase, domain 1"/>
    <property type="match status" value="1"/>
</dbReference>
<evidence type="ECO:0000256" key="3">
    <source>
        <dbReference type="ARBA" id="ARBA00022679"/>
    </source>
</evidence>
<keyword evidence="12" id="KW-1185">Reference proteome</keyword>
<dbReference type="InParanoid" id="A0A1V8SC14"/>
<accession>A0A1V8SC14</accession>
<dbReference type="PANTHER" id="PTHR24343:SF191">
    <property type="entry name" value="SERINE_THREONINE PROTEIN KINASE"/>
    <property type="match status" value="1"/>
</dbReference>
<dbReference type="EMBL" id="NAJO01000062">
    <property type="protein sequence ID" value="OQN96715.1"/>
    <property type="molecule type" value="Genomic_DNA"/>
</dbReference>
<dbReference type="PROSITE" id="PS00108">
    <property type="entry name" value="PROTEIN_KINASE_ST"/>
    <property type="match status" value="1"/>
</dbReference>
<dbReference type="InterPro" id="IPR008271">
    <property type="entry name" value="Ser/Thr_kinase_AS"/>
</dbReference>
<sequence>MPGLASPTRAATDLGAQQRSNQIPQPGLEPGKKRRSFLAKFKDNFHVGNGHSPPKAQSQSPNGYFDEPGSRSIKRASTTPDGRPTSSHMSSPRKTDLIFRPLSKNGVNGSIPTPQPVVEEASPPQPAVEDPPKSAMKQRPLSSTSTLEEPDSLERVTTNASVETTDDFTKMENKTRIRFAEVTQNDQQRPPHRMRRQSSGASNSTARRSSIYFRSTEGGDYVEGVDAGVGSKARRLSVKLPQNMDVDECGLDAHFSYLARHNGKVIGEGGAAMVKLMTPRNKTDVVKVYAVKAFRPWEPDEEEEFEYVAKIKSEYAIAKACDAPNVVKTYYLCTSGKEWMHVMEYCELGDLNDLVKTNSMSLEDKNCMFKQLLRGLTFLHDHGVAHRDIKSENLVVTKDGALKIADFGTSEVFAGPHPGNPSRHCRRPSLVPADVEIRFCEPGLVGSRPYMAPELLAREKAYDPRGIDVWSAAIVFVTLHERGTPWGAALKSEKNFAIFYNSYCDWMEKHDDAQMGKNTEDLPRCAAKMFPGSFATPGGAQMLFGLLDPRPEKRWTVKQALEVASDRESKWGPWPCCQQDGYSDDIKTREKKVRHNHVPPTKAKKGLLGK</sequence>
<feature type="region of interest" description="Disordered" evidence="9">
    <location>
        <begin position="179"/>
        <end position="212"/>
    </location>
</feature>
<keyword evidence="2" id="KW-0723">Serine/threonine-protein kinase</keyword>
<dbReference type="InterPro" id="IPR011009">
    <property type="entry name" value="Kinase-like_dom_sf"/>
</dbReference>
<dbReference type="GO" id="GO:0005829">
    <property type="term" value="C:cytosol"/>
    <property type="evidence" value="ECO:0007669"/>
    <property type="project" value="TreeGrafter"/>
</dbReference>
<gene>
    <name evidence="11" type="ORF">B0A48_17139</name>
</gene>
<name>A0A1V8SC14_9PEZI</name>
<protein>
    <recommendedName>
        <fullName evidence="1">non-specific serine/threonine protein kinase</fullName>
        <ecNumber evidence="1">2.7.11.1</ecNumber>
    </recommendedName>
</protein>
<evidence type="ECO:0000313" key="11">
    <source>
        <dbReference type="EMBL" id="OQN96715.1"/>
    </source>
</evidence>
<dbReference type="Gene3D" id="1.10.510.10">
    <property type="entry name" value="Transferase(Phosphotransferase) domain 1"/>
    <property type="match status" value="1"/>
</dbReference>
<proteinExistence type="predicted"/>
<keyword evidence="6" id="KW-0067">ATP-binding</keyword>
<dbReference type="AlphaFoldDB" id="A0A1V8SC14"/>
<keyword evidence="4" id="KW-0547">Nucleotide-binding</keyword>
<feature type="domain" description="Protein kinase" evidence="10">
    <location>
        <begin position="260"/>
        <end position="575"/>
    </location>
</feature>
<feature type="region of interest" description="Disordered" evidence="9">
    <location>
        <begin position="1"/>
        <end position="158"/>
    </location>
</feature>
<evidence type="ECO:0000256" key="8">
    <source>
        <dbReference type="ARBA" id="ARBA00048679"/>
    </source>
</evidence>
<evidence type="ECO:0000256" key="9">
    <source>
        <dbReference type="SAM" id="MobiDB-lite"/>
    </source>
</evidence>
<feature type="compositionally biased region" description="Basic residues" evidence="9">
    <location>
        <begin position="589"/>
        <end position="610"/>
    </location>
</feature>
<keyword evidence="3" id="KW-0808">Transferase</keyword>
<dbReference type="STRING" id="1507870.A0A1V8SC14"/>
<evidence type="ECO:0000256" key="6">
    <source>
        <dbReference type="ARBA" id="ARBA00022840"/>
    </source>
</evidence>
<dbReference type="SUPFAM" id="SSF56112">
    <property type="entry name" value="Protein kinase-like (PK-like)"/>
    <property type="match status" value="1"/>
</dbReference>
<keyword evidence="5" id="KW-0418">Kinase</keyword>
<organism evidence="11 12">
    <name type="scientific">Cryoendolithus antarcticus</name>
    <dbReference type="NCBI Taxonomy" id="1507870"/>
    <lineage>
        <taxon>Eukaryota</taxon>
        <taxon>Fungi</taxon>
        <taxon>Dikarya</taxon>
        <taxon>Ascomycota</taxon>
        <taxon>Pezizomycotina</taxon>
        <taxon>Dothideomycetes</taxon>
        <taxon>Dothideomycetidae</taxon>
        <taxon>Cladosporiales</taxon>
        <taxon>Cladosporiaceae</taxon>
        <taxon>Cryoendolithus</taxon>
    </lineage>
</organism>
<feature type="region of interest" description="Disordered" evidence="9">
    <location>
        <begin position="580"/>
        <end position="610"/>
    </location>
</feature>
<feature type="compositionally biased region" description="Polar residues" evidence="9">
    <location>
        <begin position="197"/>
        <end position="208"/>
    </location>
</feature>
<evidence type="ECO:0000259" key="10">
    <source>
        <dbReference type="PROSITE" id="PS50011"/>
    </source>
</evidence>
<evidence type="ECO:0000313" key="12">
    <source>
        <dbReference type="Proteomes" id="UP000192596"/>
    </source>
</evidence>
<dbReference type="InterPro" id="IPR000719">
    <property type="entry name" value="Prot_kinase_dom"/>
</dbReference>
<dbReference type="GO" id="GO:0005524">
    <property type="term" value="F:ATP binding"/>
    <property type="evidence" value="ECO:0007669"/>
    <property type="project" value="UniProtKB-KW"/>
</dbReference>
<feature type="compositionally biased region" description="Polar residues" evidence="9">
    <location>
        <begin position="15"/>
        <end position="24"/>
    </location>
</feature>
<feature type="compositionally biased region" description="Polar residues" evidence="9">
    <location>
        <begin position="75"/>
        <end position="92"/>
    </location>
</feature>
<comment type="catalytic activity">
    <reaction evidence="8">
        <text>L-seryl-[protein] + ATP = O-phospho-L-seryl-[protein] + ADP + H(+)</text>
        <dbReference type="Rhea" id="RHEA:17989"/>
        <dbReference type="Rhea" id="RHEA-COMP:9863"/>
        <dbReference type="Rhea" id="RHEA-COMP:11604"/>
        <dbReference type="ChEBI" id="CHEBI:15378"/>
        <dbReference type="ChEBI" id="CHEBI:29999"/>
        <dbReference type="ChEBI" id="CHEBI:30616"/>
        <dbReference type="ChEBI" id="CHEBI:83421"/>
        <dbReference type="ChEBI" id="CHEBI:456216"/>
        <dbReference type="EC" id="2.7.11.1"/>
    </reaction>
</comment>